<dbReference type="GO" id="GO:0016491">
    <property type="term" value="F:oxidoreductase activity"/>
    <property type="evidence" value="ECO:0007669"/>
    <property type="project" value="UniProtKB-KW"/>
</dbReference>
<feature type="domain" description="FAD-binding PCMH-type" evidence="6">
    <location>
        <begin position="50"/>
        <end position="220"/>
    </location>
</feature>
<comment type="caution">
    <text evidence="7">The sequence shown here is derived from an EMBL/GenBank/DDBJ whole genome shotgun (WGS) entry which is preliminary data.</text>
</comment>
<dbReference type="InterPro" id="IPR016169">
    <property type="entry name" value="FAD-bd_PCMH_sub2"/>
</dbReference>
<dbReference type="InterPro" id="IPR006093">
    <property type="entry name" value="Oxy_OxRdtase_FAD_BS"/>
</dbReference>
<keyword evidence="8" id="KW-1185">Reference proteome</keyword>
<dbReference type="Gene3D" id="3.30.43.10">
    <property type="entry name" value="Uridine Diphospho-n-acetylenolpyruvylglucosamine Reductase, domain 2"/>
    <property type="match status" value="1"/>
</dbReference>
<dbReference type="EMBL" id="QUMQ01000001">
    <property type="protein sequence ID" value="REF97286.1"/>
    <property type="molecule type" value="Genomic_DNA"/>
</dbReference>
<evidence type="ECO:0000256" key="3">
    <source>
        <dbReference type="ARBA" id="ARBA00022630"/>
    </source>
</evidence>
<dbReference type="RefSeq" id="WP_116068698.1">
    <property type="nucleotide sequence ID" value="NZ_BONB01000020.1"/>
</dbReference>
<dbReference type="InterPro" id="IPR016166">
    <property type="entry name" value="FAD-bd_PCMH"/>
</dbReference>
<evidence type="ECO:0000256" key="1">
    <source>
        <dbReference type="ARBA" id="ARBA00001974"/>
    </source>
</evidence>
<dbReference type="OrthoDB" id="9775082at2"/>
<dbReference type="InterPro" id="IPR050416">
    <property type="entry name" value="FAD-linked_Oxidoreductase"/>
</dbReference>
<accession>A0A3D9ZIM7</accession>
<dbReference type="Gene3D" id="3.30.465.10">
    <property type="match status" value="1"/>
</dbReference>
<evidence type="ECO:0000256" key="4">
    <source>
        <dbReference type="ARBA" id="ARBA00022827"/>
    </source>
</evidence>
<dbReference type="InterPro" id="IPR036318">
    <property type="entry name" value="FAD-bd_PCMH-like_sf"/>
</dbReference>
<keyword evidence="3" id="KW-0285">Flavoprotein</keyword>
<dbReference type="Proteomes" id="UP000256913">
    <property type="component" value="Unassembled WGS sequence"/>
</dbReference>
<gene>
    <name evidence="7" type="ORF">DFJ67_3283</name>
</gene>
<dbReference type="GO" id="GO:0071949">
    <property type="term" value="F:FAD binding"/>
    <property type="evidence" value="ECO:0007669"/>
    <property type="project" value="InterPro"/>
</dbReference>
<evidence type="ECO:0000256" key="2">
    <source>
        <dbReference type="ARBA" id="ARBA00005466"/>
    </source>
</evidence>
<evidence type="ECO:0000313" key="7">
    <source>
        <dbReference type="EMBL" id="REF97286.1"/>
    </source>
</evidence>
<organism evidence="7 8">
    <name type="scientific">Asanoa ferruginea</name>
    <dbReference type="NCBI Taxonomy" id="53367"/>
    <lineage>
        <taxon>Bacteria</taxon>
        <taxon>Bacillati</taxon>
        <taxon>Actinomycetota</taxon>
        <taxon>Actinomycetes</taxon>
        <taxon>Micromonosporales</taxon>
        <taxon>Micromonosporaceae</taxon>
        <taxon>Asanoa</taxon>
    </lineage>
</organism>
<dbReference type="AlphaFoldDB" id="A0A3D9ZIM7"/>
<dbReference type="PANTHER" id="PTHR42973:SF39">
    <property type="entry name" value="FAD-BINDING PCMH-TYPE DOMAIN-CONTAINING PROTEIN"/>
    <property type="match status" value="1"/>
</dbReference>
<evidence type="ECO:0000259" key="6">
    <source>
        <dbReference type="PROSITE" id="PS51387"/>
    </source>
</evidence>
<dbReference type="PROSITE" id="PS00862">
    <property type="entry name" value="OX2_COVAL_FAD"/>
    <property type="match status" value="1"/>
</dbReference>
<dbReference type="PANTHER" id="PTHR42973">
    <property type="entry name" value="BINDING OXIDOREDUCTASE, PUTATIVE (AFU_ORTHOLOGUE AFUA_1G17690)-RELATED"/>
    <property type="match status" value="1"/>
</dbReference>
<dbReference type="SUPFAM" id="SSF56176">
    <property type="entry name" value="FAD-binding/transporter-associated domain-like"/>
    <property type="match status" value="1"/>
</dbReference>
<sequence length="478" mass="50464">MTVTATTVQGGLATLTDEIISELRDRVGCPVLAPEDPGFDAIREVYNAMHPGEPALVVSCSGTADVIDAVRFARDNGLVVSVRGGGHSIAGLSASDNALLIDLAPMHAVQVDRAARVARVQGGAVWGDVDRETQAFGLATPGGVVSDTGVAGLTLGGGYGWLRRQHGLACDHLVSAEVVGADGRVRTASENENADLLWALRGGGGNFGVVTWFTFALEEIGPTVAFVGTFYPVAEAAQVIRGWRDYVNVAPNEVTATCLTITLPADPELPEAVHDQACVVIGGVYAGDAERGMDILQPLRELGTPLMDMSQPMPFTAVQSGFDAFFPRNTMQAYWKSRYLSELSDAAVDFVAAKAAERPSPMTLVNVFHMGGAIADVPVGATAFAQRSSPFLLSIDGNWTDPADNDRNIAWVRDTFAESARFGNDGVYLNFTGSAEEPAESGVDSAFGANLRRLAEVKAKYDPTNVFRANNNITPASG</sequence>
<dbReference type="InterPro" id="IPR016167">
    <property type="entry name" value="FAD-bd_PCMH_sub1"/>
</dbReference>
<protein>
    <submittedName>
        <fullName evidence="7">FAD/FMN-containing dehydrogenase</fullName>
    </submittedName>
</protein>
<keyword evidence="4" id="KW-0274">FAD</keyword>
<dbReference type="Pfam" id="PF08031">
    <property type="entry name" value="BBE"/>
    <property type="match status" value="1"/>
</dbReference>
<keyword evidence="5" id="KW-0560">Oxidoreductase</keyword>
<name>A0A3D9ZIM7_9ACTN</name>
<comment type="similarity">
    <text evidence="2">Belongs to the oxygen-dependent FAD-linked oxidoreductase family.</text>
</comment>
<dbReference type="Pfam" id="PF01565">
    <property type="entry name" value="FAD_binding_4"/>
    <property type="match status" value="1"/>
</dbReference>
<proteinExistence type="inferred from homology"/>
<dbReference type="InterPro" id="IPR006094">
    <property type="entry name" value="Oxid_FAD_bind_N"/>
</dbReference>
<evidence type="ECO:0000256" key="5">
    <source>
        <dbReference type="ARBA" id="ARBA00023002"/>
    </source>
</evidence>
<dbReference type="PROSITE" id="PS51387">
    <property type="entry name" value="FAD_PCMH"/>
    <property type="match status" value="1"/>
</dbReference>
<evidence type="ECO:0000313" key="8">
    <source>
        <dbReference type="Proteomes" id="UP000256913"/>
    </source>
</evidence>
<dbReference type="InterPro" id="IPR012951">
    <property type="entry name" value="BBE"/>
</dbReference>
<comment type="cofactor">
    <cofactor evidence="1">
        <name>FAD</name>
        <dbReference type="ChEBI" id="CHEBI:57692"/>
    </cofactor>
</comment>
<reference evidence="7 8" key="1">
    <citation type="submission" date="2018-08" db="EMBL/GenBank/DDBJ databases">
        <title>Sequencing the genomes of 1000 actinobacteria strains.</title>
        <authorList>
            <person name="Klenk H.-P."/>
        </authorList>
    </citation>
    <scope>NUCLEOTIDE SEQUENCE [LARGE SCALE GENOMIC DNA]</scope>
    <source>
        <strain evidence="7 8">DSM 44099</strain>
    </source>
</reference>
<dbReference type="Gene3D" id="3.40.462.20">
    <property type="match status" value="1"/>
</dbReference>